<dbReference type="EMBL" id="OZ035832">
    <property type="protein sequence ID" value="CAL1571898.1"/>
    <property type="molecule type" value="Genomic_DNA"/>
</dbReference>
<evidence type="ECO:0000313" key="1">
    <source>
        <dbReference type="EMBL" id="CAL1571898.1"/>
    </source>
</evidence>
<dbReference type="AlphaFoldDB" id="A0AAV2J6N6"/>
<name>A0AAV2J6N6_KNICA</name>
<evidence type="ECO:0000313" key="2">
    <source>
        <dbReference type="Proteomes" id="UP001497482"/>
    </source>
</evidence>
<reference evidence="1 2" key="1">
    <citation type="submission" date="2024-04" db="EMBL/GenBank/DDBJ databases">
        <authorList>
            <person name="Waldvogel A.-M."/>
            <person name="Schoenle A."/>
        </authorList>
    </citation>
    <scope>NUCLEOTIDE SEQUENCE [LARGE SCALE GENOMIC DNA]</scope>
</reference>
<gene>
    <name evidence="1" type="ORF">KC01_LOCUS3963</name>
</gene>
<dbReference type="Proteomes" id="UP001497482">
    <property type="component" value="Chromosome 10"/>
</dbReference>
<keyword evidence="2" id="KW-1185">Reference proteome</keyword>
<accession>A0AAV2J6N6</accession>
<protein>
    <submittedName>
        <fullName evidence="1">Uncharacterized protein</fullName>
    </submittedName>
</protein>
<proteinExistence type="predicted"/>
<organism evidence="1 2">
    <name type="scientific">Knipowitschia caucasica</name>
    <name type="common">Caucasian dwarf goby</name>
    <name type="synonym">Pomatoschistus caucasicus</name>
    <dbReference type="NCBI Taxonomy" id="637954"/>
    <lineage>
        <taxon>Eukaryota</taxon>
        <taxon>Metazoa</taxon>
        <taxon>Chordata</taxon>
        <taxon>Craniata</taxon>
        <taxon>Vertebrata</taxon>
        <taxon>Euteleostomi</taxon>
        <taxon>Actinopterygii</taxon>
        <taxon>Neopterygii</taxon>
        <taxon>Teleostei</taxon>
        <taxon>Neoteleostei</taxon>
        <taxon>Acanthomorphata</taxon>
        <taxon>Gobiaria</taxon>
        <taxon>Gobiiformes</taxon>
        <taxon>Gobioidei</taxon>
        <taxon>Gobiidae</taxon>
        <taxon>Gobiinae</taxon>
        <taxon>Knipowitschia</taxon>
    </lineage>
</organism>
<sequence>MKTEGGGGGSVCCSAQTAQVCPVFAPIRLLRLPIISTLGSLHLNDFGASPPPASVCAAVGPETGPEVGQDRVCLTALQE</sequence>